<comment type="caution">
    <text evidence="3">The sequence shown here is derived from an EMBL/GenBank/DDBJ whole genome shotgun (WGS) entry which is preliminary data.</text>
</comment>
<name>A0ABR9G233_9GAMM</name>
<feature type="domain" description="Transposase IS30-like HTH" evidence="2">
    <location>
        <begin position="5"/>
        <end position="45"/>
    </location>
</feature>
<dbReference type="EMBL" id="RRZB01000052">
    <property type="protein sequence ID" value="MBE0464947.1"/>
    <property type="molecule type" value="Genomic_DNA"/>
</dbReference>
<keyword evidence="4" id="KW-1185">Reference proteome</keyword>
<evidence type="ECO:0000313" key="4">
    <source>
        <dbReference type="Proteomes" id="UP001645038"/>
    </source>
</evidence>
<reference evidence="3 4" key="1">
    <citation type="submission" date="2020-07" db="EMBL/GenBank/DDBJ databases">
        <title>Halophilic bacteria isolated from french cheeses.</title>
        <authorList>
            <person name="Kothe C.I."/>
            <person name="Farah-Kraiem B."/>
            <person name="Renault P."/>
            <person name="Dridi B."/>
        </authorList>
    </citation>
    <scope>NUCLEOTIDE SEQUENCE [LARGE SCALE GENOMIC DNA]</scope>
    <source>
        <strain evidence="3 4">FME20</strain>
    </source>
</reference>
<evidence type="ECO:0000256" key="1">
    <source>
        <dbReference type="SAM" id="MobiDB-lite"/>
    </source>
</evidence>
<feature type="region of interest" description="Disordered" evidence="1">
    <location>
        <begin position="47"/>
        <end position="71"/>
    </location>
</feature>
<dbReference type="InterPro" id="IPR025246">
    <property type="entry name" value="IS30-like_HTH"/>
</dbReference>
<evidence type="ECO:0000259" key="2">
    <source>
        <dbReference type="Pfam" id="PF13936"/>
    </source>
</evidence>
<protein>
    <submittedName>
        <fullName evidence="3">IS30 family transposase</fullName>
    </submittedName>
</protein>
<dbReference type="PANTHER" id="PTHR10948">
    <property type="entry name" value="TRANSPOSASE"/>
    <property type="match status" value="1"/>
</dbReference>
<proteinExistence type="predicted"/>
<sequence length="100" mass="11708">MSYIELSIEERASIQVGQAQGMSLRYIARLLGRAPSTISREIRRNQRDQNSYCARHAQQQRERRRAPCRPKHKLLPGTERFDLIVHIYPNRLDLIAATYC</sequence>
<dbReference type="PANTHER" id="PTHR10948:SF23">
    <property type="entry name" value="TRANSPOSASE INSI FOR INSERTION SEQUENCE ELEMENT IS30A-RELATED"/>
    <property type="match status" value="1"/>
</dbReference>
<feature type="compositionally biased region" description="Basic residues" evidence="1">
    <location>
        <begin position="62"/>
        <end position="71"/>
    </location>
</feature>
<dbReference type="Gene3D" id="1.10.10.60">
    <property type="entry name" value="Homeodomain-like"/>
    <property type="match status" value="1"/>
</dbReference>
<organism evidence="3 4">
    <name type="scientific">Halomonas colorata</name>
    <dbReference type="NCBI Taxonomy" id="2742615"/>
    <lineage>
        <taxon>Bacteria</taxon>
        <taxon>Pseudomonadati</taxon>
        <taxon>Pseudomonadota</taxon>
        <taxon>Gammaproteobacteria</taxon>
        <taxon>Oceanospirillales</taxon>
        <taxon>Halomonadaceae</taxon>
        <taxon>Halomonas</taxon>
    </lineage>
</organism>
<dbReference type="InterPro" id="IPR051917">
    <property type="entry name" value="Transposase-Integrase"/>
</dbReference>
<dbReference type="Proteomes" id="UP001645038">
    <property type="component" value="Unassembled WGS sequence"/>
</dbReference>
<accession>A0ABR9G233</accession>
<gene>
    <name evidence="3" type="ORF">EI547_16020</name>
</gene>
<dbReference type="Pfam" id="PF13936">
    <property type="entry name" value="HTH_38"/>
    <property type="match status" value="1"/>
</dbReference>
<evidence type="ECO:0000313" key="3">
    <source>
        <dbReference type="EMBL" id="MBE0464947.1"/>
    </source>
</evidence>